<protein>
    <recommendedName>
        <fullName evidence="3">Hsp70 family chaperone</fullName>
    </recommendedName>
</protein>
<dbReference type="EMBL" id="KQ964257">
    <property type="protein sequence ID" value="KXJ88861.1"/>
    <property type="molecule type" value="Genomic_DNA"/>
</dbReference>
<dbReference type="Gene3D" id="3.90.640.10">
    <property type="entry name" value="Actin, Chain A, domain 4"/>
    <property type="match status" value="1"/>
</dbReference>
<dbReference type="PANTHER" id="PTHR42749">
    <property type="entry name" value="CELL SHAPE-DETERMINING PROTEIN MREB"/>
    <property type="match status" value="1"/>
</dbReference>
<name>A0A136IVD9_9PEZI</name>
<sequence>MDRPDIIVGVDLGTTYTGVAWARPQRSSVLQSPIQIIHNWPGTSTKNEQKVHTCLIYNNKDSSLSSWGPLCEDEDDLTGKTRKEFFKIFLDRETLDAAHQSGIAQAPASVADAQRLVTDYLRQIYIHVKSTVEVHTGIGHVGWKDLAVEFAFSVPTTWQTQEIINIFKSAIRDAGFGTEGRRHTATVELTEAEAAAVGTVKSSSIHFAAGDIFLCVDAGGGTTDFALMRVVEAREPFPALSQISQVDGIGIGAALIDQAFVSLINERLSRSPDLVAQLPPDCTERLVKSERYRTMKHKFGEKVYQSPSYKLPLEGAPYTLNHPAAGIELGRIVLTWEEVRGLFEPHIASIMGKIEEQLNWLQSNGMDRPIRYMILSGGLGSSRYVRDRIQYLLETAKHPYAQRVQILQAPDPQLVVVKGLLLDRLQSLDSGIAPVIVSRVARASYGYLCKRKYNPAVHGSEDVKKDPYDGELYALDQIDWLIKKGDPVQTNKPISSTFTKKVDPGDSKRTWDSTIIVCDLHPDSLPQSIKGNGWRKLCTVTSNLAGIHDSEMVMKRQAKKFLLRGKKFYLCTFEVRAIVAPADLRFELWFGGQRFSKNHDPIHIAWDADGVKR</sequence>
<gene>
    <name evidence="1" type="ORF">Micbo1qcDRAFT_150740</name>
</gene>
<evidence type="ECO:0000313" key="2">
    <source>
        <dbReference type="Proteomes" id="UP000070501"/>
    </source>
</evidence>
<proteinExistence type="predicted"/>
<dbReference type="PANTHER" id="PTHR42749:SF1">
    <property type="entry name" value="CELL SHAPE-DETERMINING PROTEIN MREB"/>
    <property type="match status" value="1"/>
</dbReference>
<dbReference type="AlphaFoldDB" id="A0A136IVD9"/>
<evidence type="ECO:0000313" key="1">
    <source>
        <dbReference type="EMBL" id="KXJ88861.1"/>
    </source>
</evidence>
<dbReference type="CDD" id="cd10170">
    <property type="entry name" value="ASKHA_NBD_HSP70"/>
    <property type="match status" value="1"/>
</dbReference>
<dbReference type="STRING" id="196109.A0A136IVD9"/>
<dbReference type="InterPro" id="IPR043129">
    <property type="entry name" value="ATPase_NBD"/>
</dbReference>
<organism evidence="1 2">
    <name type="scientific">Microdochium bolleyi</name>
    <dbReference type="NCBI Taxonomy" id="196109"/>
    <lineage>
        <taxon>Eukaryota</taxon>
        <taxon>Fungi</taxon>
        <taxon>Dikarya</taxon>
        <taxon>Ascomycota</taxon>
        <taxon>Pezizomycotina</taxon>
        <taxon>Sordariomycetes</taxon>
        <taxon>Xylariomycetidae</taxon>
        <taxon>Xylariales</taxon>
        <taxon>Microdochiaceae</taxon>
        <taxon>Microdochium</taxon>
    </lineage>
</organism>
<evidence type="ECO:0008006" key="3">
    <source>
        <dbReference type="Google" id="ProtNLM"/>
    </source>
</evidence>
<dbReference type="Proteomes" id="UP000070501">
    <property type="component" value="Unassembled WGS sequence"/>
</dbReference>
<dbReference type="OrthoDB" id="2394218at2759"/>
<dbReference type="Gene3D" id="3.30.420.40">
    <property type="match status" value="2"/>
</dbReference>
<accession>A0A136IVD9</accession>
<dbReference type="SUPFAM" id="SSF53067">
    <property type="entry name" value="Actin-like ATPase domain"/>
    <property type="match status" value="2"/>
</dbReference>
<reference evidence="2" key="1">
    <citation type="submission" date="2016-02" db="EMBL/GenBank/DDBJ databases">
        <title>Draft genome sequence of Microdochium bolleyi, a fungal endophyte of beachgrass.</title>
        <authorList>
            <consortium name="DOE Joint Genome Institute"/>
            <person name="David A.S."/>
            <person name="May G."/>
            <person name="Haridas S."/>
            <person name="Lim J."/>
            <person name="Wang M."/>
            <person name="Labutti K."/>
            <person name="Lipzen A."/>
            <person name="Barry K."/>
            <person name="Grigoriev I.V."/>
        </authorList>
    </citation>
    <scope>NUCLEOTIDE SEQUENCE [LARGE SCALE GENOMIC DNA]</scope>
    <source>
        <strain evidence="2">J235TASD1</strain>
    </source>
</reference>
<dbReference type="InParanoid" id="A0A136IVD9"/>
<keyword evidence="2" id="KW-1185">Reference proteome</keyword>